<evidence type="ECO:0000256" key="11">
    <source>
        <dbReference type="SAM" id="Phobius"/>
    </source>
</evidence>
<dbReference type="GO" id="GO:0008137">
    <property type="term" value="F:NADH dehydrogenase (ubiquinone) activity"/>
    <property type="evidence" value="ECO:0007669"/>
    <property type="project" value="UniProtKB-EC"/>
</dbReference>
<feature type="transmembrane region" description="Helical" evidence="11">
    <location>
        <begin position="30"/>
        <end position="46"/>
    </location>
</feature>
<reference evidence="12" key="1">
    <citation type="submission" date="2016-05" db="EMBL/GenBank/DDBJ databases">
        <title>First Mitochondrial Genome for the Family Rhyparochromidae (Hemiptera: Heteroptera) Reveals Novel Tandem Repeats in the Control Region.</title>
        <authorList>
            <person name="Li T."/>
        </authorList>
    </citation>
    <scope>NUCLEOTIDE SEQUENCE</scope>
</reference>
<dbReference type="InterPro" id="IPR039428">
    <property type="entry name" value="NUOK/Mnh_C1-like"/>
</dbReference>
<evidence type="ECO:0000256" key="9">
    <source>
        <dbReference type="ARBA" id="ARBA00031586"/>
    </source>
</evidence>
<name>A0A1C9J9W9_9HEMI</name>
<evidence type="ECO:0000256" key="3">
    <source>
        <dbReference type="ARBA" id="ARBA00016612"/>
    </source>
</evidence>
<keyword evidence="6 11" id="KW-1133">Transmembrane helix</keyword>
<evidence type="ECO:0000256" key="7">
    <source>
        <dbReference type="ARBA" id="ARBA00023027"/>
    </source>
</evidence>
<evidence type="ECO:0000256" key="10">
    <source>
        <dbReference type="ARBA" id="ARBA00049551"/>
    </source>
</evidence>
<dbReference type="AlphaFoldDB" id="A0A1C9J9W9"/>
<protein>
    <recommendedName>
        <fullName evidence="3">NADH-ubiquinone oxidoreductase chain 4L</fullName>
    </recommendedName>
    <alternativeName>
        <fullName evidence="9">NADH dehydrogenase subunit 4L</fullName>
    </alternativeName>
</protein>
<dbReference type="RefSeq" id="YP_009306199.1">
    <property type="nucleotide sequence ID" value="NC_031364.1"/>
</dbReference>
<dbReference type="GO" id="GO:0016020">
    <property type="term" value="C:membrane"/>
    <property type="evidence" value="ECO:0007669"/>
    <property type="project" value="UniProtKB-SubCell"/>
</dbReference>
<accession>A0A1C9J9W9</accession>
<dbReference type="CTD" id="4539"/>
<organism evidence="12">
    <name type="scientific">Panaorus albomaculatus</name>
    <dbReference type="NCBI Taxonomy" id="300813"/>
    <lineage>
        <taxon>Eukaryota</taxon>
        <taxon>Metazoa</taxon>
        <taxon>Ecdysozoa</taxon>
        <taxon>Arthropoda</taxon>
        <taxon>Hexapoda</taxon>
        <taxon>Insecta</taxon>
        <taxon>Pterygota</taxon>
        <taxon>Neoptera</taxon>
        <taxon>Paraneoptera</taxon>
        <taxon>Hemiptera</taxon>
        <taxon>Heteroptera</taxon>
        <taxon>Panheteroptera</taxon>
        <taxon>Pentatomomorpha</taxon>
        <taxon>Lygaeoidea</taxon>
        <taxon>Rhyparochromidae</taxon>
        <taxon>Rhyparochrominae</taxon>
        <taxon>Panaorus</taxon>
    </lineage>
</organism>
<evidence type="ECO:0000256" key="2">
    <source>
        <dbReference type="ARBA" id="ARBA00010519"/>
    </source>
</evidence>
<comment type="catalytic activity">
    <reaction evidence="10">
        <text>a ubiquinone + NADH + 5 H(+)(in) = a ubiquinol + NAD(+) + 4 H(+)(out)</text>
        <dbReference type="Rhea" id="RHEA:29091"/>
        <dbReference type="Rhea" id="RHEA-COMP:9565"/>
        <dbReference type="Rhea" id="RHEA-COMP:9566"/>
        <dbReference type="ChEBI" id="CHEBI:15378"/>
        <dbReference type="ChEBI" id="CHEBI:16389"/>
        <dbReference type="ChEBI" id="CHEBI:17976"/>
        <dbReference type="ChEBI" id="CHEBI:57540"/>
        <dbReference type="ChEBI" id="CHEBI:57945"/>
        <dbReference type="EC" id="7.1.1.2"/>
    </reaction>
</comment>
<dbReference type="Gene3D" id="1.10.287.3510">
    <property type="match status" value="1"/>
</dbReference>
<sequence>MFNMIIYMFLSGLFVFCLFRNHLLILLFSLEYLVVSLFFLFFLFLVDYELYFLLFYLVFSVCEGALGLGVLVNIIRSHGNDMLSSISILSW</sequence>
<keyword evidence="5" id="KW-1278">Translocase</keyword>
<geneLocation type="mitochondrion" evidence="12"/>
<evidence type="ECO:0000256" key="6">
    <source>
        <dbReference type="ARBA" id="ARBA00022989"/>
    </source>
</evidence>
<dbReference type="EMBL" id="KX216853">
    <property type="protein sequence ID" value="AOP18556.1"/>
    <property type="molecule type" value="Genomic_DNA"/>
</dbReference>
<evidence type="ECO:0000256" key="5">
    <source>
        <dbReference type="ARBA" id="ARBA00022967"/>
    </source>
</evidence>
<keyword evidence="8 11" id="KW-0472">Membrane</keyword>
<dbReference type="GeneID" id="29288525"/>
<evidence type="ECO:0000256" key="4">
    <source>
        <dbReference type="ARBA" id="ARBA00022692"/>
    </source>
</evidence>
<keyword evidence="4 11" id="KW-0812">Transmembrane</keyword>
<evidence type="ECO:0000256" key="1">
    <source>
        <dbReference type="ARBA" id="ARBA00004141"/>
    </source>
</evidence>
<keyword evidence="12" id="KW-0496">Mitochondrion</keyword>
<keyword evidence="7" id="KW-0520">NAD</keyword>
<gene>
    <name evidence="12" type="primary">ND4L</name>
</gene>
<evidence type="ECO:0000256" key="8">
    <source>
        <dbReference type="ARBA" id="ARBA00023136"/>
    </source>
</evidence>
<comment type="similarity">
    <text evidence="2">Belongs to the complex I subunit 4L family.</text>
</comment>
<feature type="transmembrane region" description="Helical" evidence="11">
    <location>
        <begin position="52"/>
        <end position="75"/>
    </location>
</feature>
<dbReference type="Pfam" id="PF00420">
    <property type="entry name" value="Oxidored_q2"/>
    <property type="match status" value="1"/>
</dbReference>
<evidence type="ECO:0000313" key="12">
    <source>
        <dbReference type="EMBL" id="AOP18556.1"/>
    </source>
</evidence>
<comment type="subcellular location">
    <subcellularLocation>
        <location evidence="1">Membrane</location>
        <topology evidence="1">Multi-pass membrane protein</topology>
    </subcellularLocation>
</comment>
<proteinExistence type="inferred from homology"/>
<feature type="transmembrane region" description="Helical" evidence="11">
    <location>
        <begin position="6"/>
        <end position="23"/>
    </location>
</feature>